<reference evidence="1" key="1">
    <citation type="submission" date="2018-02" db="EMBL/GenBank/DDBJ databases">
        <authorList>
            <person name="Cohen D.B."/>
            <person name="Kent A.D."/>
        </authorList>
    </citation>
    <scope>NUCLEOTIDE SEQUENCE</scope>
</reference>
<proteinExistence type="predicted"/>
<dbReference type="EMBL" id="OIVN01006294">
    <property type="protein sequence ID" value="SPD29977.1"/>
    <property type="molecule type" value="Genomic_DNA"/>
</dbReference>
<protein>
    <submittedName>
        <fullName evidence="1">Uncharacterized protein</fullName>
    </submittedName>
</protein>
<dbReference type="AlphaFoldDB" id="A0A2N9IX74"/>
<accession>A0A2N9IX74</accession>
<evidence type="ECO:0000313" key="1">
    <source>
        <dbReference type="EMBL" id="SPD29977.1"/>
    </source>
</evidence>
<organism evidence="1">
    <name type="scientific">Fagus sylvatica</name>
    <name type="common">Beechnut</name>
    <dbReference type="NCBI Taxonomy" id="28930"/>
    <lineage>
        <taxon>Eukaryota</taxon>
        <taxon>Viridiplantae</taxon>
        <taxon>Streptophyta</taxon>
        <taxon>Embryophyta</taxon>
        <taxon>Tracheophyta</taxon>
        <taxon>Spermatophyta</taxon>
        <taxon>Magnoliopsida</taxon>
        <taxon>eudicotyledons</taxon>
        <taxon>Gunneridae</taxon>
        <taxon>Pentapetalae</taxon>
        <taxon>rosids</taxon>
        <taxon>fabids</taxon>
        <taxon>Fagales</taxon>
        <taxon>Fagaceae</taxon>
        <taxon>Fagus</taxon>
    </lineage>
</organism>
<gene>
    <name evidence="1" type="ORF">FSB_LOCUS57859</name>
</gene>
<name>A0A2N9IX74_FAGSY</name>
<dbReference type="PANTHER" id="PTHR33240">
    <property type="entry name" value="OS08G0508500 PROTEIN"/>
    <property type="match status" value="1"/>
</dbReference>
<sequence>MFDQKNGHLTDECFHLKNDIQDLIDRDIIPKPNVPTMPNIHQNPLPNYQRVLPPNQLNYIEDEEFIFAIDDKGKGIAKPDEEKDRVLTQLKRTQDTISISGLLIASQKHRDSILGALAEKEVLMITSPKEGLSIMGVENTGVVIFFIDKDLPLDGARHNRALYITVECLNAKVPRVLVNNGSTLNVCPLKTATTFGHYGRPTLPFDYNLLLGRVWMCSLGIVPSTLHQKLKLPWKDGILTILGDEEISTNVCNLKNSPKDEDHRGFEFFQTLKWVEKKVKEEKGAKVETTMVIEPRVAMLMERWGIPLEWIWGSLAKE</sequence>
<dbReference type="PANTHER" id="PTHR33240:SF15">
    <property type="entry name" value="GAG-PRO-LIKE PROTEIN"/>
    <property type="match status" value="1"/>
</dbReference>